<dbReference type="EMBL" id="LUEZ02000048">
    <property type="protein sequence ID" value="RDB22947.1"/>
    <property type="molecule type" value="Genomic_DNA"/>
</dbReference>
<keyword evidence="3" id="KW-1185">Reference proteome</keyword>
<evidence type="ECO:0000256" key="1">
    <source>
        <dbReference type="SAM" id="MobiDB-lite"/>
    </source>
</evidence>
<dbReference type="InParanoid" id="A0A369JQY0"/>
<proteinExistence type="predicted"/>
<sequence length="145" mass="16294">MLIVWFLYDSGFDNVTDTEMRAQHGYVAGAGNGMDDAWTGLGTATADLEQGMYFRRHARSKSGSQVSRALYCRNPALSAEDTIQTKLRLRGNNEKRSEHHGVFNWTIPTRFFEASHRGEEENKNYQTKSAGKSRGESGEKEAGKR</sequence>
<comment type="caution">
    <text evidence="2">The sequence shown here is derived from an EMBL/GenBank/DDBJ whole genome shotgun (WGS) entry which is preliminary data.</text>
</comment>
<protein>
    <submittedName>
        <fullName evidence="2">Uncharacterized protein</fullName>
    </submittedName>
</protein>
<name>A0A369JQY0_HYPMA</name>
<reference evidence="2" key="1">
    <citation type="submission" date="2018-04" db="EMBL/GenBank/DDBJ databases">
        <title>Whole genome sequencing of Hypsizygus marmoreus.</title>
        <authorList>
            <person name="Choi I.-G."/>
            <person name="Min B."/>
            <person name="Kim J.-G."/>
            <person name="Kim S."/>
            <person name="Oh Y.-L."/>
            <person name="Kong W.-S."/>
            <person name="Park H."/>
            <person name="Jeong J."/>
            <person name="Song E.-S."/>
        </authorList>
    </citation>
    <scope>NUCLEOTIDE SEQUENCE [LARGE SCALE GENOMIC DNA]</scope>
    <source>
        <strain evidence="2">51987-8</strain>
    </source>
</reference>
<accession>A0A369JQY0</accession>
<evidence type="ECO:0000313" key="3">
    <source>
        <dbReference type="Proteomes" id="UP000076154"/>
    </source>
</evidence>
<dbReference type="Proteomes" id="UP000076154">
    <property type="component" value="Unassembled WGS sequence"/>
</dbReference>
<evidence type="ECO:0000313" key="2">
    <source>
        <dbReference type="EMBL" id="RDB22947.1"/>
    </source>
</evidence>
<feature type="region of interest" description="Disordered" evidence="1">
    <location>
        <begin position="116"/>
        <end position="145"/>
    </location>
</feature>
<dbReference type="AlphaFoldDB" id="A0A369JQY0"/>
<feature type="compositionally biased region" description="Basic and acidic residues" evidence="1">
    <location>
        <begin position="133"/>
        <end position="145"/>
    </location>
</feature>
<organism evidence="2 3">
    <name type="scientific">Hypsizygus marmoreus</name>
    <name type="common">White beech mushroom</name>
    <name type="synonym">Agaricus marmoreus</name>
    <dbReference type="NCBI Taxonomy" id="39966"/>
    <lineage>
        <taxon>Eukaryota</taxon>
        <taxon>Fungi</taxon>
        <taxon>Dikarya</taxon>
        <taxon>Basidiomycota</taxon>
        <taxon>Agaricomycotina</taxon>
        <taxon>Agaricomycetes</taxon>
        <taxon>Agaricomycetidae</taxon>
        <taxon>Agaricales</taxon>
        <taxon>Tricholomatineae</taxon>
        <taxon>Lyophyllaceae</taxon>
        <taxon>Hypsizygus</taxon>
    </lineage>
</organism>
<gene>
    <name evidence="2" type="ORF">Hypma_009905</name>
</gene>